<protein>
    <submittedName>
        <fullName evidence="2">Glycerol-3-phosphate ABC transporter, periplasmic glycerol-3-phosphate-binding protein (TC 3.A.1.1.3)</fullName>
    </submittedName>
</protein>
<name>A0ABM9FPS4_9VIBR</name>
<dbReference type="EMBL" id="CALYLK010000135">
    <property type="protein sequence ID" value="CAH8226117.1"/>
    <property type="molecule type" value="Genomic_DNA"/>
</dbReference>
<keyword evidence="3" id="KW-1185">Reference proteome</keyword>
<gene>
    <name evidence="2" type="ORF">VAE063_940289</name>
</gene>
<keyword evidence="1" id="KW-0732">Signal</keyword>
<evidence type="ECO:0000313" key="3">
    <source>
        <dbReference type="Proteomes" id="UP001152658"/>
    </source>
</evidence>
<evidence type="ECO:0000313" key="2">
    <source>
        <dbReference type="EMBL" id="CAH8226117.1"/>
    </source>
</evidence>
<reference evidence="2" key="1">
    <citation type="submission" date="2022-06" db="EMBL/GenBank/DDBJ databases">
        <authorList>
            <person name="Goudenege D."/>
            <person name="Le Roux F."/>
        </authorList>
    </citation>
    <scope>NUCLEOTIDE SEQUENCE</scope>
    <source>
        <strain evidence="2">12-063</strain>
    </source>
</reference>
<proteinExistence type="predicted"/>
<feature type="chain" id="PRO_5046962214" evidence="1">
    <location>
        <begin position="21"/>
        <end position="39"/>
    </location>
</feature>
<organism evidence="2 3">
    <name type="scientific">Vibrio aestuarianus</name>
    <dbReference type="NCBI Taxonomy" id="28171"/>
    <lineage>
        <taxon>Bacteria</taxon>
        <taxon>Pseudomonadati</taxon>
        <taxon>Pseudomonadota</taxon>
        <taxon>Gammaproteobacteria</taxon>
        <taxon>Vibrionales</taxon>
        <taxon>Vibrionaceae</taxon>
        <taxon>Vibrio</taxon>
    </lineage>
</organism>
<feature type="signal peptide" evidence="1">
    <location>
        <begin position="1"/>
        <end position="20"/>
    </location>
</feature>
<accession>A0ABM9FPS4</accession>
<comment type="caution">
    <text evidence="2">The sequence shown here is derived from an EMBL/GenBank/DDBJ whole genome shotgun (WGS) entry which is preliminary data.</text>
</comment>
<sequence length="39" mass="4392">MKKLWLAGLLSATVSVTTFAATEITWWHAMGGATWRNRQ</sequence>
<dbReference type="Proteomes" id="UP001152658">
    <property type="component" value="Unassembled WGS sequence"/>
</dbReference>
<evidence type="ECO:0000256" key="1">
    <source>
        <dbReference type="SAM" id="SignalP"/>
    </source>
</evidence>